<dbReference type="Proteomes" id="UP000198211">
    <property type="component" value="Unassembled WGS sequence"/>
</dbReference>
<dbReference type="AlphaFoldDB" id="A0A225VUY9"/>
<comment type="caution">
    <text evidence="1">The sequence shown here is derived from an EMBL/GenBank/DDBJ whole genome shotgun (WGS) entry which is preliminary data.</text>
</comment>
<proteinExistence type="predicted"/>
<organism evidence="1 2">
    <name type="scientific">Phytophthora megakarya</name>
    <dbReference type="NCBI Taxonomy" id="4795"/>
    <lineage>
        <taxon>Eukaryota</taxon>
        <taxon>Sar</taxon>
        <taxon>Stramenopiles</taxon>
        <taxon>Oomycota</taxon>
        <taxon>Peronosporomycetes</taxon>
        <taxon>Peronosporales</taxon>
        <taxon>Peronosporaceae</taxon>
        <taxon>Phytophthora</taxon>
    </lineage>
</organism>
<dbReference type="EMBL" id="NBNE01003082">
    <property type="protein sequence ID" value="OWZ08627.1"/>
    <property type="molecule type" value="Genomic_DNA"/>
</dbReference>
<evidence type="ECO:0000313" key="2">
    <source>
        <dbReference type="Proteomes" id="UP000198211"/>
    </source>
</evidence>
<dbReference type="InterPro" id="IPR043128">
    <property type="entry name" value="Rev_trsase/Diguanyl_cyclase"/>
</dbReference>
<sequence>MDKLSGGLRLLVDFRRLNKSLRLSPYFALKLREMVLKLGNAYTLDANMDYFARRLALKSRPFTTFCLPWGKFKFKRLPMGISTAPDEY</sequence>
<dbReference type="Gene3D" id="3.30.70.270">
    <property type="match status" value="1"/>
</dbReference>
<accession>A0A225VUY9</accession>
<dbReference type="SUPFAM" id="SSF56672">
    <property type="entry name" value="DNA/RNA polymerases"/>
    <property type="match status" value="1"/>
</dbReference>
<protein>
    <submittedName>
        <fullName evidence="1">Gag-pol fusion protein</fullName>
    </submittedName>
</protein>
<name>A0A225VUY9_9STRA</name>
<gene>
    <name evidence="1" type="ORF">PHMEG_00018797</name>
</gene>
<dbReference type="InterPro" id="IPR043502">
    <property type="entry name" value="DNA/RNA_pol_sf"/>
</dbReference>
<dbReference type="Gene3D" id="3.10.10.10">
    <property type="entry name" value="HIV Type 1 Reverse Transcriptase, subunit A, domain 1"/>
    <property type="match status" value="1"/>
</dbReference>
<reference evidence="2" key="1">
    <citation type="submission" date="2017-03" db="EMBL/GenBank/DDBJ databases">
        <title>Phytopthora megakarya and P. palmivora, two closely related causual agents of cacao black pod achieved similar genome size and gene model numbers by different mechanisms.</title>
        <authorList>
            <person name="Ali S."/>
            <person name="Shao J."/>
            <person name="Larry D.J."/>
            <person name="Kronmiller B."/>
            <person name="Shen D."/>
            <person name="Strem M.D."/>
            <person name="Melnick R.L."/>
            <person name="Guiltinan M.J."/>
            <person name="Tyler B.M."/>
            <person name="Meinhardt L.W."/>
            <person name="Bailey B.A."/>
        </authorList>
    </citation>
    <scope>NUCLEOTIDE SEQUENCE [LARGE SCALE GENOMIC DNA]</scope>
    <source>
        <strain evidence="2">zdho120</strain>
    </source>
</reference>
<keyword evidence="2" id="KW-1185">Reference proteome</keyword>
<dbReference type="OrthoDB" id="10060843at2759"/>
<evidence type="ECO:0000313" key="1">
    <source>
        <dbReference type="EMBL" id="OWZ08627.1"/>
    </source>
</evidence>